<comment type="caution">
    <text evidence="2">The sequence shown here is derived from an EMBL/GenBank/DDBJ whole genome shotgun (WGS) entry which is preliminary data.</text>
</comment>
<organism evidence="2 3">
    <name type="scientific">Pseudonocardia endophytica</name>
    <dbReference type="NCBI Taxonomy" id="401976"/>
    <lineage>
        <taxon>Bacteria</taxon>
        <taxon>Bacillati</taxon>
        <taxon>Actinomycetota</taxon>
        <taxon>Actinomycetes</taxon>
        <taxon>Pseudonocardiales</taxon>
        <taxon>Pseudonocardiaceae</taxon>
        <taxon>Pseudonocardia</taxon>
    </lineage>
</organism>
<accession>A0A4R1HU11</accession>
<dbReference type="EMBL" id="SMFZ01000001">
    <property type="protein sequence ID" value="TCK26174.1"/>
    <property type="molecule type" value="Genomic_DNA"/>
</dbReference>
<protein>
    <submittedName>
        <fullName evidence="2">Uncharacterized protein</fullName>
    </submittedName>
</protein>
<name>A0A4R1HU11_PSEEN</name>
<sequence length="45" mass="4662">MTVRRGRATSRTAAPPSGAAAGSTGYRRGLTLLGFAPMDARDALR</sequence>
<feature type="compositionally biased region" description="Low complexity" evidence="1">
    <location>
        <begin position="9"/>
        <end position="25"/>
    </location>
</feature>
<reference evidence="2 3" key="1">
    <citation type="submission" date="2019-03" db="EMBL/GenBank/DDBJ databases">
        <title>Sequencing the genomes of 1000 actinobacteria strains.</title>
        <authorList>
            <person name="Klenk H.-P."/>
        </authorList>
    </citation>
    <scope>NUCLEOTIDE SEQUENCE [LARGE SCALE GENOMIC DNA]</scope>
    <source>
        <strain evidence="2 3">DSM 44969</strain>
    </source>
</reference>
<dbReference type="Proteomes" id="UP000295560">
    <property type="component" value="Unassembled WGS sequence"/>
</dbReference>
<evidence type="ECO:0000256" key="1">
    <source>
        <dbReference type="SAM" id="MobiDB-lite"/>
    </source>
</evidence>
<evidence type="ECO:0000313" key="2">
    <source>
        <dbReference type="EMBL" id="TCK26174.1"/>
    </source>
</evidence>
<feature type="region of interest" description="Disordered" evidence="1">
    <location>
        <begin position="1"/>
        <end position="25"/>
    </location>
</feature>
<dbReference type="AlphaFoldDB" id="A0A4R1HU11"/>
<evidence type="ECO:0000313" key="3">
    <source>
        <dbReference type="Proteomes" id="UP000295560"/>
    </source>
</evidence>
<keyword evidence="3" id="KW-1185">Reference proteome</keyword>
<proteinExistence type="predicted"/>
<gene>
    <name evidence="2" type="ORF">EV378_2003</name>
</gene>